<dbReference type="Proteomes" id="UP000231194">
    <property type="component" value="Unassembled WGS sequence"/>
</dbReference>
<comment type="caution">
    <text evidence="2">The sequence shown here is derived from an EMBL/GenBank/DDBJ whole genome shotgun (WGS) entry which is preliminary data.</text>
</comment>
<evidence type="ECO:0000313" key="3">
    <source>
        <dbReference type="Proteomes" id="UP000231194"/>
    </source>
</evidence>
<dbReference type="AlphaFoldDB" id="A0A2M8QYH2"/>
<dbReference type="InterPro" id="IPR002347">
    <property type="entry name" value="SDR_fam"/>
</dbReference>
<feature type="region of interest" description="Disordered" evidence="1">
    <location>
        <begin position="74"/>
        <end position="98"/>
    </location>
</feature>
<evidence type="ECO:0000313" key="2">
    <source>
        <dbReference type="EMBL" id="PJG50599.1"/>
    </source>
</evidence>
<dbReference type="InterPro" id="IPR036291">
    <property type="entry name" value="NAD(P)-bd_dom_sf"/>
</dbReference>
<feature type="compositionally biased region" description="Polar residues" evidence="1">
    <location>
        <begin position="74"/>
        <end position="83"/>
    </location>
</feature>
<dbReference type="EMBL" id="PGVG01000055">
    <property type="protein sequence ID" value="PJG50599.1"/>
    <property type="molecule type" value="Genomic_DNA"/>
</dbReference>
<gene>
    <name evidence="2" type="ORF">CVM73_35395</name>
</gene>
<keyword evidence="3" id="KW-1185">Reference proteome</keyword>
<reference evidence="2 3" key="1">
    <citation type="submission" date="2017-11" db="EMBL/GenBank/DDBJ databases">
        <title>Bradyrhizobium forestalis sp. nov., an efficient nitrogen-fixing bacterium isolated from nodules of forest legume species in the Amazon.</title>
        <authorList>
            <person name="Costa E.M."/>
            <person name="Guimaraes A."/>
            <person name="Carvalho T.S."/>
            <person name="Rodrigues T.L."/>
            <person name="Ribeiro P.R.A."/>
            <person name="Lebbe L."/>
            <person name="Willems A."/>
            <person name="Moreira F.M.S."/>
        </authorList>
    </citation>
    <scope>NUCLEOTIDE SEQUENCE [LARGE SCALE GENOMIC DNA]</scope>
    <source>
        <strain evidence="2 3">INPA54B</strain>
    </source>
</reference>
<dbReference type="Gene3D" id="3.40.50.720">
    <property type="entry name" value="NAD(P)-binding Rossmann-like Domain"/>
    <property type="match status" value="1"/>
</dbReference>
<dbReference type="OrthoDB" id="9785826at2"/>
<dbReference type="Pfam" id="PF00106">
    <property type="entry name" value="adh_short"/>
    <property type="match status" value="1"/>
</dbReference>
<protein>
    <recommendedName>
        <fullName evidence="4">Short-chain dehydrogenase</fullName>
    </recommendedName>
</protein>
<accession>A0A2M8QYH2</accession>
<dbReference type="GO" id="GO:0016616">
    <property type="term" value="F:oxidoreductase activity, acting on the CH-OH group of donors, NAD or NADP as acceptor"/>
    <property type="evidence" value="ECO:0007669"/>
    <property type="project" value="TreeGrafter"/>
</dbReference>
<organism evidence="2 3">
    <name type="scientific">Bradyrhizobium forestalis</name>
    <dbReference type="NCBI Taxonomy" id="1419263"/>
    <lineage>
        <taxon>Bacteria</taxon>
        <taxon>Pseudomonadati</taxon>
        <taxon>Pseudomonadota</taxon>
        <taxon>Alphaproteobacteria</taxon>
        <taxon>Hyphomicrobiales</taxon>
        <taxon>Nitrobacteraceae</taxon>
        <taxon>Bradyrhizobium</taxon>
    </lineage>
</organism>
<dbReference type="PANTHER" id="PTHR45458:SF1">
    <property type="entry name" value="SHORT CHAIN DEHYDROGENASE"/>
    <property type="match status" value="1"/>
</dbReference>
<dbReference type="InterPro" id="IPR052184">
    <property type="entry name" value="SDR_enzymes"/>
</dbReference>
<evidence type="ECO:0000256" key="1">
    <source>
        <dbReference type="SAM" id="MobiDB-lite"/>
    </source>
</evidence>
<evidence type="ECO:0008006" key="4">
    <source>
        <dbReference type="Google" id="ProtNLM"/>
    </source>
</evidence>
<dbReference type="SUPFAM" id="SSF51735">
    <property type="entry name" value="NAD(P)-binding Rossmann-fold domains"/>
    <property type="match status" value="1"/>
</dbReference>
<dbReference type="PANTHER" id="PTHR45458">
    <property type="entry name" value="SHORT-CHAIN DEHYDROGENASE/REDUCTASE SDR"/>
    <property type="match status" value="1"/>
</dbReference>
<sequence length="98" mass="10192">MSTVLIAGANRGIGLAIAQQYATEFAEVFACCRAPAKADDLKALAASSGGRVRIIPLEVAEESLIASLKYPGRSASTFSSTMPESAAYRPTGSRPKVT</sequence>
<proteinExistence type="predicted"/>
<dbReference type="RefSeq" id="WP_100236361.1">
    <property type="nucleotide sequence ID" value="NZ_PGVG01000055.1"/>
</dbReference>
<name>A0A2M8QYH2_9BRAD</name>